<evidence type="ECO:0000256" key="1">
    <source>
        <dbReference type="SAM" id="MobiDB-lite"/>
    </source>
</evidence>
<evidence type="ECO:0000313" key="4">
    <source>
        <dbReference type="Proteomes" id="UP000800035"/>
    </source>
</evidence>
<feature type="region of interest" description="Disordered" evidence="1">
    <location>
        <begin position="118"/>
        <end position="138"/>
    </location>
</feature>
<protein>
    <recommendedName>
        <fullName evidence="2">DUF7730 domain-containing protein</fullName>
    </recommendedName>
</protein>
<dbReference type="Proteomes" id="UP000800035">
    <property type="component" value="Unassembled WGS sequence"/>
</dbReference>
<dbReference type="PANTHER" id="PTHR42085:SF1">
    <property type="entry name" value="F-BOX DOMAIN-CONTAINING PROTEIN"/>
    <property type="match status" value="1"/>
</dbReference>
<gene>
    <name evidence="3" type="ORF">CC80DRAFT_590954</name>
</gene>
<dbReference type="InterPro" id="IPR038883">
    <property type="entry name" value="AN11006-like"/>
</dbReference>
<dbReference type="OrthoDB" id="5272396at2759"/>
<dbReference type="AlphaFoldDB" id="A0A6A5U708"/>
<evidence type="ECO:0000259" key="2">
    <source>
        <dbReference type="Pfam" id="PF24864"/>
    </source>
</evidence>
<accession>A0A6A5U708</accession>
<keyword evidence="4" id="KW-1185">Reference proteome</keyword>
<dbReference type="PANTHER" id="PTHR42085">
    <property type="entry name" value="F-BOX DOMAIN-CONTAINING PROTEIN"/>
    <property type="match status" value="1"/>
</dbReference>
<dbReference type="EMBL" id="ML976984">
    <property type="protein sequence ID" value="KAF1959769.1"/>
    <property type="molecule type" value="Genomic_DNA"/>
</dbReference>
<feature type="domain" description="DUF7730" evidence="2">
    <location>
        <begin position="74"/>
        <end position="169"/>
    </location>
</feature>
<proteinExistence type="predicted"/>
<reference evidence="3" key="1">
    <citation type="journal article" date="2020" name="Stud. Mycol.">
        <title>101 Dothideomycetes genomes: a test case for predicting lifestyles and emergence of pathogens.</title>
        <authorList>
            <person name="Haridas S."/>
            <person name="Albert R."/>
            <person name="Binder M."/>
            <person name="Bloem J."/>
            <person name="Labutti K."/>
            <person name="Salamov A."/>
            <person name="Andreopoulos B."/>
            <person name="Baker S."/>
            <person name="Barry K."/>
            <person name="Bills G."/>
            <person name="Bluhm B."/>
            <person name="Cannon C."/>
            <person name="Castanera R."/>
            <person name="Culley D."/>
            <person name="Daum C."/>
            <person name="Ezra D."/>
            <person name="Gonzalez J."/>
            <person name="Henrissat B."/>
            <person name="Kuo A."/>
            <person name="Liang C."/>
            <person name="Lipzen A."/>
            <person name="Lutzoni F."/>
            <person name="Magnuson J."/>
            <person name="Mondo S."/>
            <person name="Nolan M."/>
            <person name="Ohm R."/>
            <person name="Pangilinan J."/>
            <person name="Park H.-J."/>
            <person name="Ramirez L."/>
            <person name="Alfaro M."/>
            <person name="Sun H."/>
            <person name="Tritt A."/>
            <person name="Yoshinaga Y."/>
            <person name="Zwiers L.-H."/>
            <person name="Turgeon B."/>
            <person name="Goodwin S."/>
            <person name="Spatafora J."/>
            <person name="Crous P."/>
            <person name="Grigoriev I."/>
        </authorList>
    </citation>
    <scope>NUCLEOTIDE SEQUENCE</scope>
    <source>
        <strain evidence="3">CBS 675.92</strain>
    </source>
</reference>
<dbReference type="Pfam" id="PF24864">
    <property type="entry name" value="DUF7730"/>
    <property type="match status" value="1"/>
</dbReference>
<dbReference type="InterPro" id="IPR056632">
    <property type="entry name" value="DUF7730"/>
</dbReference>
<evidence type="ECO:0000313" key="3">
    <source>
        <dbReference type="EMBL" id="KAF1959769.1"/>
    </source>
</evidence>
<organism evidence="3 4">
    <name type="scientific">Byssothecium circinans</name>
    <dbReference type="NCBI Taxonomy" id="147558"/>
    <lineage>
        <taxon>Eukaryota</taxon>
        <taxon>Fungi</taxon>
        <taxon>Dikarya</taxon>
        <taxon>Ascomycota</taxon>
        <taxon>Pezizomycotina</taxon>
        <taxon>Dothideomycetes</taxon>
        <taxon>Pleosporomycetidae</taxon>
        <taxon>Pleosporales</taxon>
        <taxon>Massarineae</taxon>
        <taxon>Massarinaceae</taxon>
        <taxon>Byssothecium</taxon>
    </lineage>
</organism>
<sequence length="320" mass="35699">MCGPSCGSPVPRPASAGGGGNVLGLQEGRCRLVPQCYESRGTLSSVPDYSVAFRDVPLIDVSVEWQQSFKQTSAISFLDLPKEIRDMIYGLICAELPHHGRYWPPTDLDPATRKPVPRAEGGLVENSNLDPESYTRDASGRAAPFKTLEIMRTCRQIHSEFAEILYSEPLEMTFSNAGENLTPLSPTYAPLVRFILIIMGSRFTAPSQYFIPVLQMSNCVADMFPNLKVLYMGWISPAYTRLSQDAEHWEICDGQAEGLTPEGCVVRIVKKLKRVCREFGVKASLPHCFELVKMSPWETEVGTPFCEAARRFRRKAPKTK</sequence>
<name>A0A6A5U708_9PLEO</name>